<keyword evidence="1" id="KW-1133">Transmembrane helix</keyword>
<organism evidence="3 4">
    <name type="scientific">Adineta steineri</name>
    <dbReference type="NCBI Taxonomy" id="433720"/>
    <lineage>
        <taxon>Eukaryota</taxon>
        <taxon>Metazoa</taxon>
        <taxon>Spiralia</taxon>
        <taxon>Gnathifera</taxon>
        <taxon>Rotifera</taxon>
        <taxon>Eurotatoria</taxon>
        <taxon>Bdelloidea</taxon>
        <taxon>Adinetida</taxon>
        <taxon>Adinetidae</taxon>
        <taxon>Adineta</taxon>
    </lineage>
</organism>
<sequence>MAIQLLSITFPYIFLYCPPQFLYLAYIAGLSRDIGAGYYTVATTINFYALTFTPIICALSLPELRTKFKICFPFCRRCRAAVGPQALMMTRTKAGPTASPAADPTARPTAAIATIAQ</sequence>
<keyword evidence="4" id="KW-1185">Reference proteome</keyword>
<protein>
    <submittedName>
        <fullName evidence="3">Uncharacterized protein</fullName>
    </submittedName>
</protein>
<evidence type="ECO:0000256" key="1">
    <source>
        <dbReference type="SAM" id="Phobius"/>
    </source>
</evidence>
<keyword evidence="1" id="KW-0472">Membrane</keyword>
<dbReference type="OrthoDB" id="10407882at2759"/>
<keyword evidence="1" id="KW-0812">Transmembrane</keyword>
<accession>A0A815XGF5</accession>
<feature type="transmembrane region" description="Helical" evidence="1">
    <location>
        <begin position="36"/>
        <end position="59"/>
    </location>
</feature>
<evidence type="ECO:0000313" key="4">
    <source>
        <dbReference type="Proteomes" id="UP000663832"/>
    </source>
</evidence>
<proteinExistence type="predicted"/>
<dbReference type="EMBL" id="CAJNOI010000219">
    <property type="protein sequence ID" value="CAF1191807.1"/>
    <property type="molecule type" value="Genomic_DNA"/>
</dbReference>
<gene>
    <name evidence="2" type="ORF">BJG266_LOCUS26377</name>
    <name evidence="3" type="ORF">QVE165_LOCUS47606</name>
</gene>
<dbReference type="AlphaFoldDB" id="A0A815XGF5"/>
<evidence type="ECO:0000313" key="3">
    <source>
        <dbReference type="EMBL" id="CAF1557484.1"/>
    </source>
</evidence>
<dbReference type="EMBL" id="CAJNOM010000760">
    <property type="protein sequence ID" value="CAF1557484.1"/>
    <property type="molecule type" value="Genomic_DNA"/>
</dbReference>
<reference evidence="3" key="1">
    <citation type="submission" date="2021-02" db="EMBL/GenBank/DDBJ databases">
        <authorList>
            <person name="Nowell W R."/>
        </authorList>
    </citation>
    <scope>NUCLEOTIDE SEQUENCE</scope>
</reference>
<dbReference type="Proteomes" id="UP000663832">
    <property type="component" value="Unassembled WGS sequence"/>
</dbReference>
<evidence type="ECO:0000313" key="2">
    <source>
        <dbReference type="EMBL" id="CAF1191807.1"/>
    </source>
</evidence>
<feature type="transmembrane region" description="Helical" evidence="1">
    <location>
        <begin position="12"/>
        <end position="30"/>
    </location>
</feature>
<comment type="caution">
    <text evidence="3">The sequence shown here is derived from an EMBL/GenBank/DDBJ whole genome shotgun (WGS) entry which is preliminary data.</text>
</comment>
<dbReference type="Proteomes" id="UP000663877">
    <property type="component" value="Unassembled WGS sequence"/>
</dbReference>
<name>A0A815XGF5_9BILA</name>